<dbReference type="HOGENOM" id="CLU_1031256_0_0_1"/>
<dbReference type="EMBL" id="EQ962654">
    <property type="protein sequence ID" value="EED19154.1"/>
    <property type="molecule type" value="Genomic_DNA"/>
</dbReference>
<name>B8M4F9_TALSN</name>
<evidence type="ECO:0000256" key="1">
    <source>
        <dbReference type="SAM" id="MobiDB-lite"/>
    </source>
</evidence>
<feature type="region of interest" description="Disordered" evidence="1">
    <location>
        <begin position="97"/>
        <end position="132"/>
    </location>
</feature>
<dbReference type="AlphaFoldDB" id="B8M4F9"/>
<dbReference type="RefSeq" id="XP_002479588.1">
    <property type="nucleotide sequence ID" value="XM_002479543.1"/>
</dbReference>
<reference evidence="3" key="1">
    <citation type="journal article" date="2015" name="Genome Announc.">
        <title>Genome sequence of the AIDS-associated pathogen Penicillium marneffei (ATCC18224) and its near taxonomic relative Talaromyces stipitatus (ATCC10500).</title>
        <authorList>
            <person name="Nierman W.C."/>
            <person name="Fedorova-Abrams N.D."/>
            <person name="Andrianopoulos A."/>
        </authorList>
    </citation>
    <scope>NUCLEOTIDE SEQUENCE [LARGE SCALE GENOMIC DNA]</scope>
    <source>
        <strain evidence="3">ATCC 10500 / CBS 375.48 / QM 6759 / NRRL 1006</strain>
    </source>
</reference>
<dbReference type="OMA" id="RRHYSWP"/>
<proteinExistence type="predicted"/>
<feature type="region of interest" description="Disordered" evidence="1">
    <location>
        <begin position="249"/>
        <end position="270"/>
    </location>
</feature>
<evidence type="ECO:0000313" key="2">
    <source>
        <dbReference type="EMBL" id="EED19154.1"/>
    </source>
</evidence>
<dbReference type="InParanoid" id="B8M4F9"/>
<protein>
    <submittedName>
        <fullName evidence="2">Uncharacterized protein</fullName>
    </submittedName>
</protein>
<dbReference type="VEuPathDB" id="FungiDB:TSTA_024760"/>
<keyword evidence="3" id="KW-1185">Reference proteome</keyword>
<accession>B8M4F9</accession>
<gene>
    <name evidence="2" type="ORF">TSTA_024760</name>
</gene>
<organism evidence="2 3">
    <name type="scientific">Talaromyces stipitatus (strain ATCC 10500 / CBS 375.48 / QM 6759 / NRRL 1006)</name>
    <name type="common">Penicillium stipitatum</name>
    <dbReference type="NCBI Taxonomy" id="441959"/>
    <lineage>
        <taxon>Eukaryota</taxon>
        <taxon>Fungi</taxon>
        <taxon>Dikarya</taxon>
        <taxon>Ascomycota</taxon>
        <taxon>Pezizomycotina</taxon>
        <taxon>Eurotiomycetes</taxon>
        <taxon>Eurotiomycetidae</taxon>
        <taxon>Eurotiales</taxon>
        <taxon>Trichocomaceae</taxon>
        <taxon>Talaromyces</taxon>
        <taxon>Talaromyces sect. Talaromyces</taxon>
    </lineage>
</organism>
<feature type="compositionally biased region" description="Basic residues" evidence="1">
    <location>
        <begin position="97"/>
        <end position="121"/>
    </location>
</feature>
<evidence type="ECO:0000313" key="3">
    <source>
        <dbReference type="Proteomes" id="UP000001745"/>
    </source>
</evidence>
<sequence>MWLIGPKGDNPAWEYQIMPRRRHYSWPFSGSETSAEVEELRFSPRKIVSPLFTSRTQRPTGPFTFDRPFGLALSLYTSSDEEELLSSAGIIDSKVEKRHVKRQRRERRARSKRQRRGRKQKSFSGYNVADASDDDAPEEMIISSITQASEAPTAILRRFFWIHWGKARQLFITLHNIQYLTDSWTSYSKPTGPAEKGHEMNARYVAKLNSPSAPSLSNTKASADEGVMSQSMVDNNEWMLRPGRRHRRCHSEQPRAWREPNPGLWTLAEE</sequence>
<dbReference type="GeneID" id="8106693"/>
<dbReference type="Proteomes" id="UP000001745">
    <property type="component" value="Unassembled WGS sequence"/>
</dbReference>
<dbReference type="STRING" id="441959.B8M4F9"/>
<dbReference type="OrthoDB" id="4227073at2759"/>